<dbReference type="SUPFAM" id="SSF54862">
    <property type="entry name" value="4Fe-4S ferredoxins"/>
    <property type="match status" value="1"/>
</dbReference>
<dbReference type="RefSeq" id="WP_012802627.1">
    <property type="nucleotide sequence ID" value="NC_013170.1"/>
</dbReference>
<evidence type="ECO:0000256" key="1">
    <source>
        <dbReference type="ARBA" id="ARBA00022485"/>
    </source>
</evidence>
<gene>
    <name evidence="9" type="ordered locus">Ccur_02070</name>
</gene>
<evidence type="ECO:0000256" key="6">
    <source>
        <dbReference type="SAM" id="MobiDB-lite"/>
    </source>
</evidence>
<evidence type="ECO:0000256" key="7">
    <source>
        <dbReference type="SAM" id="Phobius"/>
    </source>
</evidence>
<dbReference type="GO" id="GO:0046872">
    <property type="term" value="F:metal ion binding"/>
    <property type="evidence" value="ECO:0007669"/>
    <property type="project" value="UniProtKB-KW"/>
</dbReference>
<proteinExistence type="predicted"/>
<evidence type="ECO:0000259" key="8">
    <source>
        <dbReference type="PROSITE" id="PS51379"/>
    </source>
</evidence>
<dbReference type="InterPro" id="IPR017900">
    <property type="entry name" value="4Fe4S_Fe_S_CS"/>
</dbReference>
<name>C7MLZ8_CRYCD</name>
<dbReference type="Pfam" id="PF13247">
    <property type="entry name" value="Fer4_11"/>
    <property type="match status" value="1"/>
</dbReference>
<reference evidence="9 10" key="1">
    <citation type="journal article" date="2009" name="Stand. Genomic Sci.">
        <title>Complete genome sequence of Cryptobacterium curtum type strain (12-3).</title>
        <authorList>
            <person name="Mavrommatis K."/>
            <person name="Pukall R."/>
            <person name="Rohde C."/>
            <person name="Chen F."/>
            <person name="Sims D."/>
            <person name="Brettin T."/>
            <person name="Kuske C."/>
            <person name="Detter J.C."/>
            <person name="Han C."/>
            <person name="Lapidus A."/>
            <person name="Copeland A."/>
            <person name="Glavina Del Rio T."/>
            <person name="Nolan M."/>
            <person name="Lucas S."/>
            <person name="Tice H."/>
            <person name="Cheng J.F."/>
            <person name="Bruce D."/>
            <person name="Goodwin L."/>
            <person name="Pitluck S."/>
            <person name="Ovchinnikova G."/>
            <person name="Pati A."/>
            <person name="Ivanova N."/>
            <person name="Chen A."/>
            <person name="Palaniappan K."/>
            <person name="Chain P."/>
            <person name="D'haeseleer P."/>
            <person name="Goker M."/>
            <person name="Bristow J."/>
            <person name="Eisen J.A."/>
            <person name="Markowitz V."/>
            <person name="Hugenholtz P."/>
            <person name="Rohde M."/>
            <person name="Klenk H.P."/>
            <person name="Kyrpides N.C."/>
        </authorList>
    </citation>
    <scope>NUCLEOTIDE SEQUENCE [LARGE SCALE GENOMIC DNA]</scope>
    <source>
        <strain evidence="10">ATCC 700683 / DSM 15641 / 12-3</strain>
    </source>
</reference>
<evidence type="ECO:0000256" key="5">
    <source>
        <dbReference type="ARBA" id="ARBA00023014"/>
    </source>
</evidence>
<evidence type="ECO:0000256" key="2">
    <source>
        <dbReference type="ARBA" id="ARBA00022723"/>
    </source>
</evidence>
<dbReference type="eggNOG" id="COG0437">
    <property type="taxonomic scope" value="Bacteria"/>
</dbReference>
<organism evidence="9 10">
    <name type="scientific">Cryptobacterium curtum (strain ATCC 700683 / DSM 15641 / CCUG 43107 / 12-3)</name>
    <dbReference type="NCBI Taxonomy" id="469378"/>
    <lineage>
        <taxon>Bacteria</taxon>
        <taxon>Bacillati</taxon>
        <taxon>Actinomycetota</taxon>
        <taxon>Coriobacteriia</taxon>
        <taxon>Eggerthellales</taxon>
        <taxon>Eggerthellaceae</taxon>
        <taxon>Cryptobacterium</taxon>
    </lineage>
</organism>
<keyword evidence="7" id="KW-0812">Transmembrane</keyword>
<dbReference type="InterPro" id="IPR050294">
    <property type="entry name" value="RnfB_subfamily"/>
</dbReference>
<dbReference type="PANTHER" id="PTHR42859:SF17">
    <property type="entry name" value="ELECTRON TRANSPORT PROTEIN HYDN-RELATED"/>
    <property type="match status" value="1"/>
</dbReference>
<keyword evidence="10" id="KW-1185">Reference proteome</keyword>
<feature type="domain" description="4Fe-4S ferredoxin-type" evidence="8">
    <location>
        <begin position="171"/>
        <end position="200"/>
    </location>
</feature>
<keyword evidence="7" id="KW-0472">Membrane</keyword>
<evidence type="ECO:0000313" key="9">
    <source>
        <dbReference type="EMBL" id="ACU93938.1"/>
    </source>
</evidence>
<dbReference type="GO" id="GO:0051539">
    <property type="term" value="F:4 iron, 4 sulfur cluster binding"/>
    <property type="evidence" value="ECO:0007669"/>
    <property type="project" value="UniProtKB-KW"/>
</dbReference>
<evidence type="ECO:0000256" key="4">
    <source>
        <dbReference type="ARBA" id="ARBA00023004"/>
    </source>
</evidence>
<dbReference type="HOGENOM" id="CLU_043374_3_2_11"/>
<keyword evidence="7" id="KW-1133">Transmembrane helix</keyword>
<dbReference type="OrthoDB" id="9779457at2"/>
<keyword evidence="4" id="KW-0408">Iron</keyword>
<evidence type="ECO:0000313" key="10">
    <source>
        <dbReference type="Proteomes" id="UP000000954"/>
    </source>
</evidence>
<dbReference type="Proteomes" id="UP000000954">
    <property type="component" value="Chromosome"/>
</dbReference>
<keyword evidence="5" id="KW-0411">Iron-sulfur</keyword>
<accession>C7MLZ8</accession>
<feature type="region of interest" description="Disordered" evidence="6">
    <location>
        <begin position="1"/>
        <end position="35"/>
    </location>
</feature>
<dbReference type="KEGG" id="ccu:Ccur_02070"/>
<protein>
    <submittedName>
        <fullName evidence="9">Fe-S-cluster-containing hydrogenase subunit</fullName>
    </submittedName>
</protein>
<feature type="transmembrane region" description="Helical" evidence="7">
    <location>
        <begin position="44"/>
        <end position="66"/>
    </location>
</feature>
<feature type="domain" description="4Fe-4S ferredoxin-type" evidence="8">
    <location>
        <begin position="204"/>
        <end position="228"/>
    </location>
</feature>
<dbReference type="CDD" id="cd10550">
    <property type="entry name" value="DMSOR_beta_like"/>
    <property type="match status" value="1"/>
</dbReference>
<dbReference type="EMBL" id="CP001682">
    <property type="protein sequence ID" value="ACU93938.1"/>
    <property type="molecule type" value="Genomic_DNA"/>
</dbReference>
<dbReference type="InterPro" id="IPR017896">
    <property type="entry name" value="4Fe4S_Fe-S-bd"/>
</dbReference>
<keyword evidence="1" id="KW-0004">4Fe-4S</keyword>
<dbReference type="PROSITE" id="PS00198">
    <property type="entry name" value="4FE4S_FER_1"/>
    <property type="match status" value="1"/>
</dbReference>
<keyword evidence="2" id="KW-0479">Metal-binding</keyword>
<dbReference type="AlphaFoldDB" id="C7MLZ8"/>
<keyword evidence="3" id="KW-0677">Repeat</keyword>
<dbReference type="PROSITE" id="PS51379">
    <property type="entry name" value="4FE4S_FER_2"/>
    <property type="match status" value="3"/>
</dbReference>
<dbReference type="PANTHER" id="PTHR42859">
    <property type="entry name" value="OXIDOREDUCTASE"/>
    <property type="match status" value="1"/>
</dbReference>
<dbReference type="Gene3D" id="3.30.70.20">
    <property type="match status" value="2"/>
</dbReference>
<sequence>MSDGHLSGDAPQATVELPVENKESTGNKETTAHAGKRPITRRDVLALCGCGVVGLVAGGVLAKWGVTEEMIASGRIDLSTTPQKMIVTDRGRCSGCQRCELMCSLRNDGWASQQTSRVRVWESYQFGRGVDTTDGIYKSCEFTIRSCKQCAEAQCVKNCPVHAIGADPKTGARVVDEKKCIGCGMCHEACPWNMPQVSSLTGASTKCISCGRCAEQCPNGAILFIDWQDIADEAIAQGVVSTVELTGNFVRP</sequence>
<feature type="domain" description="4Fe-4S ferredoxin-type" evidence="8">
    <location>
        <begin position="138"/>
        <end position="169"/>
    </location>
</feature>
<evidence type="ECO:0000256" key="3">
    <source>
        <dbReference type="ARBA" id="ARBA00022737"/>
    </source>
</evidence>
<dbReference type="STRING" id="469378.Ccur_02070"/>